<feature type="domain" description="HpaB/PvcC/4-BUDH N-terminal" evidence="5">
    <location>
        <begin position="5"/>
        <end position="270"/>
    </location>
</feature>
<dbReference type="InterPro" id="IPR009100">
    <property type="entry name" value="AcylCoA_DH/oxidase_NM_dom_sf"/>
</dbReference>
<keyword evidence="3 6" id="KW-0560">Oxidoreductase</keyword>
<dbReference type="SUPFAM" id="SSF47203">
    <property type="entry name" value="Acyl-CoA dehydrogenase C-terminal domain-like"/>
    <property type="match status" value="1"/>
</dbReference>
<keyword evidence="2" id="KW-0274">FAD</keyword>
<dbReference type="Proteomes" id="UP001316087">
    <property type="component" value="Unassembled WGS sequence"/>
</dbReference>
<dbReference type="RefSeq" id="WP_241369342.1">
    <property type="nucleotide sequence ID" value="NZ_JAKZFC010000003.1"/>
</dbReference>
<comment type="caution">
    <text evidence="6">The sequence shown here is derived from an EMBL/GenBank/DDBJ whole genome shotgun (WGS) entry which is preliminary data.</text>
</comment>
<dbReference type="InterPro" id="IPR012687">
    <property type="entry name" value="HpaB_Deino-type"/>
</dbReference>
<accession>A0ABS9UD73</accession>
<protein>
    <submittedName>
        <fullName evidence="6">4-hydroxyphenylacetate 3-monooxygenase, oxygenase component</fullName>
        <ecNumber evidence="6">1.14.14.9</ecNumber>
    </submittedName>
</protein>
<evidence type="ECO:0000256" key="1">
    <source>
        <dbReference type="ARBA" id="ARBA00022630"/>
    </source>
</evidence>
<reference evidence="6 7" key="1">
    <citation type="submission" date="2022-03" db="EMBL/GenBank/DDBJ databases">
        <authorList>
            <person name="Jo J.-H."/>
            <person name="Im W.-T."/>
        </authorList>
    </citation>
    <scope>NUCLEOTIDE SEQUENCE [LARGE SCALE GENOMIC DNA]</scope>
    <source>
        <strain evidence="6 7">MA9</strain>
    </source>
</reference>
<dbReference type="PIRSF" id="PIRSF000331">
    <property type="entry name" value="HpaA_HpaB"/>
    <property type="match status" value="1"/>
</dbReference>
<name>A0ABS9UD73_9BACL</name>
<dbReference type="EMBL" id="JAKZFC010000003">
    <property type="protein sequence ID" value="MCH7322279.1"/>
    <property type="molecule type" value="Genomic_DNA"/>
</dbReference>
<dbReference type="InterPro" id="IPR024719">
    <property type="entry name" value="HpaB/PvcC/4-BUDH_C"/>
</dbReference>
<evidence type="ECO:0000256" key="3">
    <source>
        <dbReference type="ARBA" id="ARBA00023002"/>
    </source>
</evidence>
<evidence type="ECO:0000256" key="2">
    <source>
        <dbReference type="ARBA" id="ARBA00022827"/>
    </source>
</evidence>
<feature type="domain" description="HpaB/PvcC/4-BUDH C-terminal" evidence="4">
    <location>
        <begin position="278"/>
        <end position="466"/>
    </location>
</feature>
<dbReference type="NCBIfam" id="TIGR02309">
    <property type="entry name" value="HpaB-1"/>
    <property type="match status" value="1"/>
</dbReference>
<dbReference type="InterPro" id="IPR036250">
    <property type="entry name" value="AcylCo_DH-like_C"/>
</dbReference>
<evidence type="ECO:0000259" key="4">
    <source>
        <dbReference type="Pfam" id="PF03241"/>
    </source>
</evidence>
<dbReference type="InterPro" id="IPR046373">
    <property type="entry name" value="Acyl-CoA_Oxase/DH_mid-dom_sf"/>
</dbReference>
<dbReference type="InterPro" id="IPR004925">
    <property type="entry name" value="HpaB/PvcC/4-BUDH"/>
</dbReference>
<dbReference type="PANTHER" id="PTHR36117:SF3">
    <property type="entry name" value="4-HYDROXYPHENYLACETATE 3-MONOOXYGENASE-RELATED"/>
    <property type="match status" value="1"/>
</dbReference>
<evidence type="ECO:0000313" key="6">
    <source>
        <dbReference type="EMBL" id="MCH7322279.1"/>
    </source>
</evidence>
<organism evidence="6 7">
    <name type="scientific">Solibacillus palustris</name>
    <dbReference type="NCBI Taxonomy" id="2908203"/>
    <lineage>
        <taxon>Bacteria</taxon>
        <taxon>Bacillati</taxon>
        <taxon>Bacillota</taxon>
        <taxon>Bacilli</taxon>
        <taxon>Bacillales</taxon>
        <taxon>Caryophanaceae</taxon>
        <taxon>Solibacillus</taxon>
    </lineage>
</organism>
<dbReference type="Pfam" id="PF03241">
    <property type="entry name" value="HpaB"/>
    <property type="match status" value="1"/>
</dbReference>
<proteinExistence type="predicted"/>
<keyword evidence="7" id="KW-1185">Reference proteome</keyword>
<keyword evidence="1" id="KW-0285">Flavoprotein</keyword>
<dbReference type="Gene3D" id="1.20.140.10">
    <property type="entry name" value="Butyryl-CoA Dehydrogenase, subunit A, domain 3"/>
    <property type="match status" value="1"/>
</dbReference>
<dbReference type="PANTHER" id="PTHR36117">
    <property type="entry name" value="4-HYDROXYPHENYLACETATE 3-MONOOXYGENASE-RELATED"/>
    <property type="match status" value="1"/>
</dbReference>
<dbReference type="Gene3D" id="1.10.3140.10">
    <property type="entry name" value="4-hydroxybutyryl-coa dehydratase, domain 1"/>
    <property type="match status" value="1"/>
</dbReference>
<dbReference type="InterPro" id="IPR024674">
    <property type="entry name" value="HpaB/PvcC/4-BUDH_N"/>
</dbReference>
<dbReference type="SUPFAM" id="SSF56645">
    <property type="entry name" value="Acyl-CoA dehydrogenase NM domain-like"/>
    <property type="match status" value="1"/>
</dbReference>
<evidence type="ECO:0000313" key="7">
    <source>
        <dbReference type="Proteomes" id="UP001316087"/>
    </source>
</evidence>
<sequence>MPIITGEQYISRIDQLGTEIWIDGERIHGKLSEHRAFKGIMNSQAELYSMQHDQSLQHELTYSSPTTNDLIGRSFIQPKTKEDLVKRRQMVQHYASYHHGLMGRSPDYMNTVVTAFACSTDYLQGKENCYPEHLQAYYEYAREQDLSITHTFIDPQVNRSNFYIEFDEKPIAATIIEQNDKGIIVDGAKLLATQGGMTDEIFVMSASNDGDGNRAFAFAIPSNTSGLKFICRESFALGESEFNYPLGSKFDEIDSLVIFDRVFVPWDRVFYVNNIHVANTFAQNSLFRPLSLHQVVARQVKKTEFLIDVAFAIVDSIKIEEYTHVQHKLAEMLVLQETIEALLLKSEHNAQLHEFGYICPQREPLEAAILIYPKMYPRMVEIIQLLAASGLINIPTENTFQTELNDDLNHFLQSKSQLGEERVKLFRIAWDLTMSPFGTRQTLYERFFFGDPERMSGAIYNLYKEKRNL</sequence>
<evidence type="ECO:0000259" key="5">
    <source>
        <dbReference type="Pfam" id="PF11794"/>
    </source>
</evidence>
<dbReference type="EC" id="1.14.14.9" evidence="6"/>
<dbReference type="Gene3D" id="2.40.110.10">
    <property type="entry name" value="Butyryl-CoA Dehydrogenase, subunit A, domain 2"/>
    <property type="match status" value="1"/>
</dbReference>
<dbReference type="GO" id="GO:0052881">
    <property type="term" value="F:4-hydroxyphenylacetate 3-monooxygenase activity"/>
    <property type="evidence" value="ECO:0007669"/>
    <property type="project" value="UniProtKB-EC"/>
</dbReference>
<gene>
    <name evidence="6" type="primary">hpaB</name>
    <name evidence="6" type="ORF">LZ480_10285</name>
</gene>
<dbReference type="Pfam" id="PF11794">
    <property type="entry name" value="HpaB_N"/>
    <property type="match status" value="1"/>
</dbReference>